<reference evidence="1 2" key="1">
    <citation type="journal article" date="2013" name="Proc. Natl. Acad. Sci. U.S.A.">
        <title>Twelve previously unknown phage genera are ubiquitous in global oceans.</title>
        <authorList>
            <person name="Holmfeldt K."/>
            <person name="Solonenko N."/>
            <person name="Shah M."/>
            <person name="Corrier K."/>
            <person name="Riemann L."/>
            <person name="Verberkmoes N.C."/>
            <person name="Sullivan M.B."/>
        </authorList>
    </citation>
    <scope>NUCLEOTIDE SEQUENCE [LARGE SCALE GENOMIC DNA]</scope>
    <source>
        <strain evidence="1">Phi10:1</strain>
    </source>
</reference>
<dbReference type="OrthoDB" id="37513at10239"/>
<keyword evidence="2" id="KW-1185">Reference proteome</keyword>
<dbReference type="GeneID" id="16797052"/>
<dbReference type="EMBL" id="KC821618">
    <property type="protein sequence ID" value="AGO48389.1"/>
    <property type="molecule type" value="Genomic_DNA"/>
</dbReference>
<organism evidence="1 2">
    <name type="scientific">Cellulophaga phage phi10:1</name>
    <dbReference type="NCBI Taxonomy" id="1327981"/>
    <lineage>
        <taxon>Viruses</taxon>
        <taxon>Duplodnaviria</taxon>
        <taxon>Heunggongvirae</taxon>
        <taxon>Uroviricota</taxon>
        <taxon>Caudoviricetes</taxon>
        <taxon>Assiduviridae</taxon>
        <taxon>Cebadecemvirus</taxon>
        <taxon>Cebadecemvirus phi10una</taxon>
    </lineage>
</organism>
<dbReference type="Proteomes" id="UP000014711">
    <property type="component" value="Segment"/>
</dbReference>
<accession>R9ZYH4</accession>
<dbReference type="RefSeq" id="YP_008241967.1">
    <property type="nucleotide sequence ID" value="NC_021802.1"/>
</dbReference>
<protein>
    <submittedName>
        <fullName evidence="1">Uncharacterized protein</fullName>
    </submittedName>
</protein>
<sequence length="109" mass="13004">MEWFRNYVYSILGNPISRDKGLRGTKEGKLYIDKEVFFKRPEVKQNIIKIRESMAHMVKIDSQGHEVRVNIKPVYKIPKKDILKDLELRRSYLLIELDSIEEQINKLTK</sequence>
<gene>
    <name evidence="1" type="ORF">Phi10:1_gp048</name>
</gene>
<name>R9ZYH4_9CAUD</name>
<proteinExistence type="predicted"/>
<evidence type="ECO:0000313" key="2">
    <source>
        <dbReference type="Proteomes" id="UP000014711"/>
    </source>
</evidence>
<dbReference type="KEGG" id="vg:16797052"/>
<reference evidence="2" key="2">
    <citation type="submission" date="2013-03" db="EMBL/GenBank/DDBJ databases">
        <title>The Cellulophaga phages: a novel, diverse, and globally ubiquitous model system.</title>
        <authorList>
            <person name="Holmfeldt K."/>
            <person name="Solonenko N."/>
            <person name="Shah M."/>
            <person name="Corrier K."/>
            <person name="Riemann L."/>
            <person name="VerBerkmoes N.C."/>
            <person name="Sullivan M.B."/>
        </authorList>
    </citation>
    <scope>NUCLEOTIDE SEQUENCE [LARGE SCALE GENOMIC DNA]</scope>
</reference>
<evidence type="ECO:0000313" key="1">
    <source>
        <dbReference type="EMBL" id="AGO48389.1"/>
    </source>
</evidence>